<feature type="chain" id="PRO_5019428746" evidence="1">
    <location>
        <begin position="23"/>
        <end position="224"/>
    </location>
</feature>
<dbReference type="OrthoDB" id="288208at2"/>
<dbReference type="Proteomes" id="UP000280296">
    <property type="component" value="Unassembled WGS sequence"/>
</dbReference>
<feature type="signal peptide" evidence="1">
    <location>
        <begin position="1"/>
        <end position="22"/>
    </location>
</feature>
<protein>
    <submittedName>
        <fullName evidence="3">Exosortase-associated EpsI family protein</fullName>
    </submittedName>
</protein>
<dbReference type="InterPro" id="IPR014263">
    <property type="entry name" value="Methanolan_biosynth_EpsI"/>
</dbReference>
<reference evidence="3 4" key="1">
    <citation type="submission" date="2018-12" db="EMBL/GenBank/DDBJ databases">
        <authorList>
            <person name="Toschakov S.V."/>
        </authorList>
    </citation>
    <scope>NUCLEOTIDE SEQUENCE [LARGE SCALE GENOMIC DNA]</scope>
    <source>
        <strain evidence="3 4">GM2012</strain>
    </source>
</reference>
<reference evidence="3 4" key="2">
    <citation type="submission" date="2019-01" db="EMBL/GenBank/DDBJ databases">
        <title>Tautonia sociabilis, a novel thermotolerant planctomycete of Isosphaeraceae family, isolated from a 4000 m deep subterranean habitat.</title>
        <authorList>
            <person name="Kovaleva O.L."/>
            <person name="Elcheninov A.G."/>
            <person name="Van Heerden E."/>
            <person name="Toshchakov S.V."/>
            <person name="Novikov A."/>
            <person name="Bonch-Osmolovskaya E.A."/>
            <person name="Kublanov I.V."/>
        </authorList>
    </citation>
    <scope>NUCLEOTIDE SEQUENCE [LARGE SCALE GENOMIC DNA]</scope>
    <source>
        <strain evidence="3 4">GM2012</strain>
    </source>
</reference>
<feature type="domain" description="Methanolan biosynthesis EpsI" evidence="2">
    <location>
        <begin position="11"/>
        <end position="212"/>
    </location>
</feature>
<gene>
    <name evidence="3" type="ORF">TsocGM_08420</name>
</gene>
<accession>A0A432ML54</accession>
<evidence type="ECO:0000313" key="4">
    <source>
        <dbReference type="Proteomes" id="UP000280296"/>
    </source>
</evidence>
<dbReference type="AlphaFoldDB" id="A0A432ML54"/>
<proteinExistence type="predicted"/>
<keyword evidence="4" id="KW-1185">Reference proteome</keyword>
<dbReference type="Pfam" id="PF11984">
    <property type="entry name" value="DUF3485"/>
    <property type="match status" value="1"/>
</dbReference>
<keyword evidence="1" id="KW-0732">Signal</keyword>
<name>A0A432ML54_9BACT</name>
<organism evidence="3 4">
    <name type="scientific">Tautonia sociabilis</name>
    <dbReference type="NCBI Taxonomy" id="2080755"/>
    <lineage>
        <taxon>Bacteria</taxon>
        <taxon>Pseudomonadati</taxon>
        <taxon>Planctomycetota</taxon>
        <taxon>Planctomycetia</taxon>
        <taxon>Isosphaerales</taxon>
        <taxon>Isosphaeraceae</taxon>
        <taxon>Tautonia</taxon>
    </lineage>
</organism>
<dbReference type="RefSeq" id="WP_126724866.1">
    <property type="nucleotide sequence ID" value="NZ_RYZH01000013.1"/>
</dbReference>
<comment type="caution">
    <text evidence="3">The sequence shown here is derived from an EMBL/GenBank/DDBJ whole genome shotgun (WGS) entry which is preliminary data.</text>
</comment>
<dbReference type="EMBL" id="RYZH01000013">
    <property type="protein sequence ID" value="RUL88153.1"/>
    <property type="molecule type" value="Genomic_DNA"/>
</dbReference>
<sequence length="224" mass="24988">MTTTRRVVLGLAILGTGLAAEAAVERATRTERPPLRRDLATLPMVLGDWLGQDEPVDEDVARESQATEYLNRVYRLRDRPEIRVWLWMNYSDRGLNLRHSPAICLPSGGWTPVEALSRVVAVDLPGGSQQLVSLLGYQKGELVQRIGFWYYIFGEGRVERFVRGLPISSRSSHGRTTRGSGLTVEVFHPTDAGLGDAELRDFIAQLLNAIEPVLPEDRAVYHTP</sequence>
<evidence type="ECO:0000256" key="1">
    <source>
        <dbReference type="SAM" id="SignalP"/>
    </source>
</evidence>
<evidence type="ECO:0000259" key="2">
    <source>
        <dbReference type="Pfam" id="PF11984"/>
    </source>
</evidence>
<evidence type="ECO:0000313" key="3">
    <source>
        <dbReference type="EMBL" id="RUL88153.1"/>
    </source>
</evidence>